<keyword evidence="3 5" id="KW-1133">Transmembrane helix</keyword>
<dbReference type="Pfam" id="PF12698">
    <property type="entry name" value="ABC2_membrane_3"/>
    <property type="match status" value="1"/>
</dbReference>
<accession>A0ABT9URG8</accession>
<evidence type="ECO:0000256" key="4">
    <source>
        <dbReference type="ARBA" id="ARBA00023136"/>
    </source>
</evidence>
<dbReference type="PANTHER" id="PTHR43077:SF10">
    <property type="entry name" value="TRANSPORT PERMEASE PROTEIN"/>
    <property type="match status" value="1"/>
</dbReference>
<dbReference type="PANTHER" id="PTHR43077">
    <property type="entry name" value="TRANSPORT PERMEASE YVFS-RELATED"/>
    <property type="match status" value="1"/>
</dbReference>
<evidence type="ECO:0000313" key="8">
    <source>
        <dbReference type="Proteomes" id="UP001228504"/>
    </source>
</evidence>
<dbReference type="Gene3D" id="3.40.1710.10">
    <property type="entry name" value="abc type-2 transporter like domain"/>
    <property type="match status" value="1"/>
</dbReference>
<feature type="transmembrane region" description="Helical" evidence="5">
    <location>
        <begin position="620"/>
        <end position="639"/>
    </location>
</feature>
<feature type="transmembrane region" description="Helical" evidence="5">
    <location>
        <begin position="16"/>
        <end position="38"/>
    </location>
</feature>
<proteinExistence type="predicted"/>
<evidence type="ECO:0000256" key="3">
    <source>
        <dbReference type="ARBA" id="ARBA00022989"/>
    </source>
</evidence>
<feature type="transmembrane region" description="Helical" evidence="5">
    <location>
        <begin position="587"/>
        <end position="608"/>
    </location>
</feature>
<dbReference type="NCBIfam" id="TIGR03062">
    <property type="entry name" value="pip_yhgE_Cterm"/>
    <property type="match status" value="1"/>
</dbReference>
<sequence>MRNILKIFKRDIKKVVTNWVAVVVLLGLIILPSLYAWFNIKSSWDPYGSTKGIKIAVVNEDKGASFGGKDLNVGNKVTEELSKNDKIGWQFVSKEKADKGIRMGDYFASIIIPEDFSEDLISPASNKIIKPKLIYTVNESSNAIAPKITDKGVNTLKENVDNTVSETVNGTIFKVLNNVGIEYKSSRDKIREVVDLIYKVNDNMPEIEKLINKAYDGTITIDQMLTKIDKIIPNLEGTLKDANSALNKGKTFLDKSKESFNSLSPIIKEDLIFGKDLLNGASEILGNVSQKYDKDTILKVLNNANNKLTTVNKTLNSVIDILESINKISNKDLMGNTIARLKAIEGKITSVIGEINNDINLVNNNTVLKPESINKLKGKIDSISSNLGEIISKYDSNIVPSINGSLTKLDDMSKNAISLIDSTQKVMPDVKNVVSLLSKGTKLTNEQLIKVKKDFPAFKKSFNKMANQIKKIDNKSGIDEILKIITGDWKKQTDFLVSPVQIETNRLFPVPNYGSAMSPFYTTLALWVGGLILVSILTVKAKPFEDGETLKPIEVFFGKYLTFVTIGILQGAVVTLGDIFILKTYVIHPVLFVLFGMFASLIFITIIYSTVSVFGNVGKAICIIFLVLQVAASGGTFPVEVMSNFFRGINPALPFKYAIQGMRGLVGGVVPELIQKDISVLIIVALIFMIIGILLKKPMNKASEKLVNKLKESDMVEH</sequence>
<dbReference type="EMBL" id="JAUSUF010000001">
    <property type="protein sequence ID" value="MDQ0148440.1"/>
    <property type="molecule type" value="Genomic_DNA"/>
</dbReference>
<keyword evidence="8" id="KW-1185">Reference proteome</keyword>
<feature type="transmembrane region" description="Helical" evidence="5">
    <location>
        <begin position="520"/>
        <end position="539"/>
    </location>
</feature>
<keyword evidence="4 5" id="KW-0472">Membrane</keyword>
<comment type="caution">
    <text evidence="7">The sequence shown here is derived from an EMBL/GenBank/DDBJ whole genome shotgun (WGS) entry which is preliminary data.</text>
</comment>
<dbReference type="InterPro" id="IPR013525">
    <property type="entry name" value="ABC2_TM"/>
</dbReference>
<reference evidence="7 8" key="1">
    <citation type="submission" date="2023-07" db="EMBL/GenBank/DDBJ databases">
        <title>Genomic Encyclopedia of Type Strains, Phase IV (KMG-IV): sequencing the most valuable type-strain genomes for metagenomic binning, comparative biology and taxonomic classification.</title>
        <authorList>
            <person name="Goeker M."/>
        </authorList>
    </citation>
    <scope>NUCLEOTIDE SEQUENCE [LARGE SCALE GENOMIC DNA]</scope>
    <source>
        <strain evidence="7 8">DSM 20694</strain>
    </source>
</reference>
<dbReference type="RefSeq" id="WP_307482462.1">
    <property type="nucleotide sequence ID" value="NZ_JAUSUF010000001.1"/>
</dbReference>
<name>A0ABT9URG8_9FIRM</name>
<feature type="domain" description="ABC-2 type transporter transmembrane" evidence="6">
    <location>
        <begin position="23"/>
        <end position="694"/>
    </location>
</feature>
<evidence type="ECO:0000256" key="5">
    <source>
        <dbReference type="SAM" id="Phobius"/>
    </source>
</evidence>
<dbReference type="InterPro" id="IPR017500">
    <property type="entry name" value="Phage_infect_YhgE_N"/>
</dbReference>
<keyword evidence="2 5" id="KW-0812">Transmembrane</keyword>
<comment type="subcellular location">
    <subcellularLocation>
        <location evidence="1">Membrane</location>
        <topology evidence="1">Multi-pass membrane protein</topology>
    </subcellularLocation>
</comment>
<feature type="transmembrane region" description="Helical" evidence="5">
    <location>
        <begin position="678"/>
        <end position="695"/>
    </location>
</feature>
<organism evidence="7 8">
    <name type="scientific">Eubacterium multiforme</name>
    <dbReference type="NCBI Taxonomy" id="83339"/>
    <lineage>
        <taxon>Bacteria</taxon>
        <taxon>Bacillati</taxon>
        <taxon>Bacillota</taxon>
        <taxon>Clostridia</taxon>
        <taxon>Eubacteriales</taxon>
        <taxon>Eubacteriaceae</taxon>
        <taxon>Eubacterium</taxon>
    </lineage>
</organism>
<evidence type="ECO:0000313" key="7">
    <source>
        <dbReference type="EMBL" id="MDQ0148440.1"/>
    </source>
</evidence>
<dbReference type="InterPro" id="IPR051328">
    <property type="entry name" value="T7SS_ABC-Transporter"/>
</dbReference>
<evidence type="ECO:0000256" key="1">
    <source>
        <dbReference type="ARBA" id="ARBA00004141"/>
    </source>
</evidence>
<protein>
    <submittedName>
        <fullName evidence="7">YhgE/Pip-like protein</fullName>
    </submittedName>
</protein>
<evidence type="ECO:0000256" key="2">
    <source>
        <dbReference type="ARBA" id="ARBA00022692"/>
    </source>
</evidence>
<evidence type="ECO:0000259" key="6">
    <source>
        <dbReference type="Pfam" id="PF12698"/>
    </source>
</evidence>
<dbReference type="Proteomes" id="UP001228504">
    <property type="component" value="Unassembled WGS sequence"/>
</dbReference>
<dbReference type="NCBIfam" id="TIGR03061">
    <property type="entry name" value="pip_yhgE_Nterm"/>
    <property type="match status" value="1"/>
</dbReference>
<dbReference type="InterPro" id="IPR017501">
    <property type="entry name" value="Phage_infect_YhgE_C"/>
</dbReference>
<feature type="transmembrane region" description="Helical" evidence="5">
    <location>
        <begin position="560"/>
        <end position="581"/>
    </location>
</feature>
<gene>
    <name evidence="7" type="ORF">J2S18_000357</name>
</gene>